<dbReference type="RefSeq" id="WP_151504271.1">
    <property type="nucleotide sequence ID" value="NZ_VXLD01000002.1"/>
</dbReference>
<dbReference type="Gene3D" id="1.10.238.160">
    <property type="match status" value="1"/>
</dbReference>
<gene>
    <name evidence="1" type="ORF">F4W09_05715</name>
</gene>
<accession>A0A5N4WKM4</accession>
<dbReference type="AlphaFoldDB" id="A0A5N4WKM4"/>
<evidence type="ECO:0000313" key="2">
    <source>
        <dbReference type="Proteomes" id="UP000325788"/>
    </source>
</evidence>
<dbReference type="Proteomes" id="UP000325788">
    <property type="component" value="Unassembled WGS sequence"/>
</dbReference>
<protein>
    <submittedName>
        <fullName evidence="1">AlpA family phage regulatory protein</fullName>
    </submittedName>
</protein>
<sequence length="96" mass="10906">MSSQQFYEEFLRMKQLASYPAKEATTHTYKSGINKGKTKNINARPASKGLIGVSDKTIWQWVKRGEFPAPIKLSDNVTVWRLSDVQAWMQSKGIEA</sequence>
<reference evidence="1 2" key="1">
    <citation type="submission" date="2019-09" db="EMBL/GenBank/DDBJ databases">
        <title>Draft genome sequence of Acinetobacter tandoii W4-4-4 isolated from environmental water sample.</title>
        <authorList>
            <person name="Wee S.K."/>
            <person name="Yan B."/>
            <person name="Mustaffa S.B."/>
            <person name="Yap E.P.H."/>
        </authorList>
    </citation>
    <scope>NUCLEOTIDE SEQUENCE [LARGE SCALE GENOMIC DNA]</scope>
    <source>
        <strain evidence="1 2">W4-4-4</strain>
    </source>
</reference>
<evidence type="ECO:0000313" key="1">
    <source>
        <dbReference type="EMBL" id="KAB1858221.1"/>
    </source>
</evidence>
<dbReference type="InterPro" id="IPR010260">
    <property type="entry name" value="AlpA"/>
</dbReference>
<dbReference type="SUPFAM" id="SSF46955">
    <property type="entry name" value="Putative DNA-binding domain"/>
    <property type="match status" value="1"/>
</dbReference>
<dbReference type="Pfam" id="PF05930">
    <property type="entry name" value="Phage_AlpA"/>
    <property type="match status" value="1"/>
</dbReference>
<comment type="caution">
    <text evidence="1">The sequence shown here is derived from an EMBL/GenBank/DDBJ whole genome shotgun (WGS) entry which is preliminary data.</text>
</comment>
<proteinExistence type="predicted"/>
<dbReference type="InterPro" id="IPR009061">
    <property type="entry name" value="DNA-bd_dom_put_sf"/>
</dbReference>
<name>A0A5N4WKM4_9GAMM</name>
<organism evidence="1 2">
    <name type="scientific">Acinetobacter tandoii</name>
    <dbReference type="NCBI Taxonomy" id="202954"/>
    <lineage>
        <taxon>Bacteria</taxon>
        <taxon>Pseudomonadati</taxon>
        <taxon>Pseudomonadota</taxon>
        <taxon>Gammaproteobacteria</taxon>
        <taxon>Moraxellales</taxon>
        <taxon>Moraxellaceae</taxon>
        <taxon>Acinetobacter</taxon>
    </lineage>
</organism>
<dbReference type="EMBL" id="VXLD01000002">
    <property type="protein sequence ID" value="KAB1858221.1"/>
    <property type="molecule type" value="Genomic_DNA"/>
</dbReference>